<dbReference type="InterPro" id="IPR006619">
    <property type="entry name" value="PGRP_domain_met/bac"/>
</dbReference>
<dbReference type="PANTHER" id="PTHR11022">
    <property type="entry name" value="PEPTIDOGLYCAN RECOGNITION PROTEIN"/>
    <property type="match status" value="1"/>
</dbReference>
<dbReference type="GeneID" id="95073163"/>
<dbReference type="Pfam" id="PF01510">
    <property type="entry name" value="Amidase_2"/>
    <property type="match status" value="1"/>
</dbReference>
<feature type="compositionally biased region" description="Low complexity" evidence="2">
    <location>
        <begin position="285"/>
        <end position="296"/>
    </location>
</feature>
<feature type="domain" description="Peptidoglycan recognition protein family" evidence="3">
    <location>
        <begin position="66"/>
        <end position="215"/>
    </location>
</feature>
<evidence type="ECO:0000259" key="3">
    <source>
        <dbReference type="SMART" id="SM00701"/>
    </source>
</evidence>
<dbReference type="InterPro" id="IPR015510">
    <property type="entry name" value="PGRP"/>
</dbReference>
<dbReference type="SUPFAM" id="SSF55846">
    <property type="entry name" value="N-acetylmuramoyl-L-alanine amidase-like"/>
    <property type="match status" value="1"/>
</dbReference>
<name>A0A380N977_STRGR</name>
<dbReference type="SMART" id="SM00701">
    <property type="entry name" value="PGRP"/>
    <property type="match status" value="1"/>
</dbReference>
<protein>
    <submittedName>
        <fullName evidence="4">Secreted protein</fullName>
    </submittedName>
</protein>
<dbReference type="Proteomes" id="UP000254150">
    <property type="component" value="Unassembled WGS sequence"/>
</dbReference>
<evidence type="ECO:0000256" key="1">
    <source>
        <dbReference type="ARBA" id="ARBA00007553"/>
    </source>
</evidence>
<proteinExistence type="inferred from homology"/>
<dbReference type="AlphaFoldDB" id="A0A380N977"/>
<gene>
    <name evidence="4" type="ORF">NCTC7807_01759</name>
</gene>
<dbReference type="PANTHER" id="PTHR11022:SF41">
    <property type="entry name" value="PEPTIDOGLYCAN-RECOGNITION PROTEIN LC-RELATED"/>
    <property type="match status" value="1"/>
</dbReference>
<sequence length="296" mass="31097">MSDVRGLGRRGYRVRWLAAGSGAVAAAVLLALPLAGVPPFGGGPAPQARTPATPADPLVWARTLKPPIVTRAQWGADPALLDQKPHYADEVRAVVIHHTSHPNGYDCADSPALVREIYEAHAVNEAWGDIGYNFLVDTCGTIFEGRLGGTDRAVIGAHTVGLNTGTTGIAAIGTFTAGTPVPEPMLRSIEKLIAWKLGLAQTAPAARTHLLSRNSDSRFDKNTTVTMPTVFGHIDAYETNCPGDALMRLLPALREGAAHLQGEAKVLAHEKDRQTRRQADGAPGGPAARPAPSGTG</sequence>
<dbReference type="InterPro" id="IPR002502">
    <property type="entry name" value="Amidase_domain"/>
</dbReference>
<dbReference type="GO" id="GO:0009253">
    <property type="term" value="P:peptidoglycan catabolic process"/>
    <property type="evidence" value="ECO:0007669"/>
    <property type="project" value="InterPro"/>
</dbReference>
<dbReference type="Gene3D" id="3.40.80.10">
    <property type="entry name" value="Peptidoglycan recognition protein-like"/>
    <property type="match status" value="1"/>
</dbReference>
<evidence type="ECO:0000313" key="4">
    <source>
        <dbReference type="EMBL" id="SUP34381.1"/>
    </source>
</evidence>
<reference evidence="4 5" key="1">
    <citation type="submission" date="2018-06" db="EMBL/GenBank/DDBJ databases">
        <authorList>
            <consortium name="Pathogen Informatics"/>
            <person name="Doyle S."/>
        </authorList>
    </citation>
    <scope>NUCLEOTIDE SEQUENCE [LARGE SCALE GENOMIC DNA]</scope>
    <source>
        <strain evidence="4 5">NCTC7807</strain>
    </source>
</reference>
<dbReference type="EMBL" id="UHID01000005">
    <property type="protein sequence ID" value="SUP34381.1"/>
    <property type="molecule type" value="Genomic_DNA"/>
</dbReference>
<dbReference type="InterPro" id="IPR036505">
    <property type="entry name" value="Amidase/PGRP_sf"/>
</dbReference>
<comment type="similarity">
    <text evidence="1">Belongs to the N-acetylmuramoyl-L-alanine amidase 2 family.</text>
</comment>
<evidence type="ECO:0000256" key="2">
    <source>
        <dbReference type="SAM" id="MobiDB-lite"/>
    </source>
</evidence>
<accession>A0A380N977</accession>
<feature type="compositionally biased region" description="Basic and acidic residues" evidence="2">
    <location>
        <begin position="269"/>
        <end position="279"/>
    </location>
</feature>
<feature type="region of interest" description="Disordered" evidence="2">
    <location>
        <begin position="269"/>
        <end position="296"/>
    </location>
</feature>
<evidence type="ECO:0000313" key="5">
    <source>
        <dbReference type="Proteomes" id="UP000254150"/>
    </source>
</evidence>
<dbReference type="RefSeq" id="WP_100455777.1">
    <property type="nucleotide sequence ID" value="NZ_UHID01000005.1"/>
</dbReference>
<dbReference type="GO" id="GO:0008745">
    <property type="term" value="F:N-acetylmuramoyl-L-alanine amidase activity"/>
    <property type="evidence" value="ECO:0007669"/>
    <property type="project" value="InterPro"/>
</dbReference>
<dbReference type="GO" id="GO:0008270">
    <property type="term" value="F:zinc ion binding"/>
    <property type="evidence" value="ECO:0007669"/>
    <property type="project" value="InterPro"/>
</dbReference>
<dbReference type="CDD" id="cd06583">
    <property type="entry name" value="PGRP"/>
    <property type="match status" value="1"/>
</dbReference>
<organism evidence="4 5">
    <name type="scientific">Streptomyces griseus</name>
    <dbReference type="NCBI Taxonomy" id="1911"/>
    <lineage>
        <taxon>Bacteria</taxon>
        <taxon>Bacillati</taxon>
        <taxon>Actinomycetota</taxon>
        <taxon>Actinomycetes</taxon>
        <taxon>Kitasatosporales</taxon>
        <taxon>Streptomycetaceae</taxon>
        <taxon>Streptomyces</taxon>
    </lineage>
</organism>